<evidence type="ECO:0000313" key="3">
    <source>
        <dbReference type="Proteomes" id="UP000192578"/>
    </source>
</evidence>
<evidence type="ECO:0000256" key="1">
    <source>
        <dbReference type="SAM" id="Phobius"/>
    </source>
</evidence>
<feature type="transmembrane region" description="Helical" evidence="1">
    <location>
        <begin position="44"/>
        <end position="64"/>
    </location>
</feature>
<evidence type="ECO:0008006" key="4">
    <source>
        <dbReference type="Google" id="ProtNLM"/>
    </source>
</evidence>
<dbReference type="Proteomes" id="UP000192578">
    <property type="component" value="Unassembled WGS sequence"/>
</dbReference>
<dbReference type="OrthoDB" id="10055359at2759"/>
<organism evidence="2 3">
    <name type="scientific">Hypsibius exemplaris</name>
    <name type="common">Freshwater tardigrade</name>
    <dbReference type="NCBI Taxonomy" id="2072580"/>
    <lineage>
        <taxon>Eukaryota</taxon>
        <taxon>Metazoa</taxon>
        <taxon>Ecdysozoa</taxon>
        <taxon>Tardigrada</taxon>
        <taxon>Eutardigrada</taxon>
        <taxon>Parachela</taxon>
        <taxon>Hypsibioidea</taxon>
        <taxon>Hypsibiidae</taxon>
        <taxon>Hypsibius</taxon>
    </lineage>
</organism>
<keyword evidence="1" id="KW-0472">Membrane</keyword>
<gene>
    <name evidence="2" type="ORF">BV898_05515</name>
</gene>
<keyword evidence="1" id="KW-0812">Transmembrane</keyword>
<accession>A0A1W0WZ37</accession>
<sequence>MAMHSCGCCSLKAGCRLGAIWTMFEAIVGIGLLVASGLLGHGNILAIVATCFFVIVFCAAWVLLTGIFRGNTTVLYVWSVLYIVFVLIRVTLLGFLVAAYAQYSYAKPVTFEIVYLTDGTALSDAPFAIDQHLPVLLGVLCCLGASIIISAWILIGVIYLAVHIRREQWKRARLEDDY</sequence>
<feature type="transmembrane region" description="Helical" evidence="1">
    <location>
        <begin position="135"/>
        <end position="162"/>
    </location>
</feature>
<proteinExistence type="predicted"/>
<evidence type="ECO:0000313" key="2">
    <source>
        <dbReference type="EMBL" id="OQV20470.1"/>
    </source>
</evidence>
<name>A0A1W0WZ37_HYPEX</name>
<comment type="caution">
    <text evidence="2">The sequence shown here is derived from an EMBL/GenBank/DDBJ whole genome shotgun (WGS) entry which is preliminary data.</text>
</comment>
<dbReference type="EMBL" id="MTYJ01000030">
    <property type="protein sequence ID" value="OQV20470.1"/>
    <property type="molecule type" value="Genomic_DNA"/>
</dbReference>
<reference evidence="3" key="1">
    <citation type="submission" date="2017-01" db="EMBL/GenBank/DDBJ databases">
        <title>Comparative genomics of anhydrobiosis in the tardigrade Hypsibius dujardini.</title>
        <authorList>
            <person name="Yoshida Y."/>
            <person name="Koutsovoulos G."/>
            <person name="Laetsch D."/>
            <person name="Stevens L."/>
            <person name="Kumar S."/>
            <person name="Horikawa D."/>
            <person name="Ishino K."/>
            <person name="Komine S."/>
            <person name="Tomita M."/>
            <person name="Blaxter M."/>
            <person name="Arakawa K."/>
        </authorList>
    </citation>
    <scope>NUCLEOTIDE SEQUENCE [LARGE SCALE GENOMIC DNA]</scope>
    <source>
        <strain evidence="3">Z151</strain>
    </source>
</reference>
<keyword evidence="1" id="KW-1133">Transmembrane helix</keyword>
<protein>
    <recommendedName>
        <fullName evidence="4">MARVEL domain-containing protein</fullName>
    </recommendedName>
</protein>
<feature type="transmembrane region" description="Helical" evidence="1">
    <location>
        <begin position="20"/>
        <end position="38"/>
    </location>
</feature>
<feature type="transmembrane region" description="Helical" evidence="1">
    <location>
        <begin position="76"/>
        <end position="101"/>
    </location>
</feature>
<keyword evidence="3" id="KW-1185">Reference proteome</keyword>
<dbReference type="AlphaFoldDB" id="A0A1W0WZ37"/>